<feature type="region of interest" description="Disordered" evidence="1">
    <location>
        <begin position="157"/>
        <end position="177"/>
    </location>
</feature>
<organism evidence="3 4">
    <name type="scientific">Aminivibrio pyruvatiphilus</name>
    <dbReference type="NCBI Taxonomy" id="1005740"/>
    <lineage>
        <taxon>Bacteria</taxon>
        <taxon>Thermotogati</taxon>
        <taxon>Synergistota</taxon>
        <taxon>Synergistia</taxon>
        <taxon>Synergistales</taxon>
        <taxon>Aminobacteriaceae</taxon>
        <taxon>Aminivibrio</taxon>
    </lineage>
</organism>
<keyword evidence="4" id="KW-1185">Reference proteome</keyword>
<keyword evidence="2" id="KW-0812">Transmembrane</keyword>
<dbReference type="RefSeq" id="WP_133957601.1">
    <property type="nucleotide sequence ID" value="NZ_SORI01000008.1"/>
</dbReference>
<dbReference type="Proteomes" id="UP000295066">
    <property type="component" value="Unassembled WGS sequence"/>
</dbReference>
<evidence type="ECO:0000313" key="4">
    <source>
        <dbReference type="Proteomes" id="UP000295066"/>
    </source>
</evidence>
<evidence type="ECO:0000313" key="3">
    <source>
        <dbReference type="EMBL" id="TDY60583.1"/>
    </source>
</evidence>
<comment type="caution">
    <text evidence="3">The sequence shown here is derived from an EMBL/GenBank/DDBJ whole genome shotgun (WGS) entry which is preliminary data.</text>
</comment>
<feature type="transmembrane region" description="Helical" evidence="2">
    <location>
        <begin position="12"/>
        <end position="37"/>
    </location>
</feature>
<gene>
    <name evidence="3" type="ORF">C8D99_108132</name>
</gene>
<accession>A0A4R8M5I9</accession>
<name>A0A4R8M5I9_9BACT</name>
<protein>
    <recommendedName>
        <fullName evidence="5">Type 4 fimbrial biogenesis protein PilX N-terminal domain-containing protein</fullName>
    </recommendedName>
</protein>
<evidence type="ECO:0000256" key="2">
    <source>
        <dbReference type="SAM" id="Phobius"/>
    </source>
</evidence>
<keyword evidence="2" id="KW-1133">Transmembrane helix</keyword>
<dbReference type="AlphaFoldDB" id="A0A4R8M5I9"/>
<dbReference type="EMBL" id="SORI01000008">
    <property type="protein sequence ID" value="TDY60583.1"/>
    <property type="molecule type" value="Genomic_DNA"/>
</dbReference>
<evidence type="ECO:0000256" key="1">
    <source>
        <dbReference type="SAM" id="MobiDB-lite"/>
    </source>
</evidence>
<proteinExistence type="predicted"/>
<reference evidence="3 4" key="1">
    <citation type="submission" date="2019-03" db="EMBL/GenBank/DDBJ databases">
        <title>Genomic Encyclopedia of Type Strains, Phase IV (KMG-IV): sequencing the most valuable type-strain genomes for metagenomic binning, comparative biology and taxonomic classification.</title>
        <authorList>
            <person name="Goeker M."/>
        </authorList>
    </citation>
    <scope>NUCLEOTIDE SEQUENCE [LARGE SCALE GENOMIC DNA]</scope>
    <source>
        <strain evidence="3 4">DSM 25964</strain>
    </source>
</reference>
<keyword evidence="2" id="KW-0472">Membrane</keyword>
<evidence type="ECO:0008006" key="5">
    <source>
        <dbReference type="Google" id="ProtNLM"/>
    </source>
</evidence>
<sequence length="212" mass="22742">MKSAGRSEKKRAAMALPLTLIVLLVAGAMVAVSFVFIENMMTTTKMKTDDEFRLNAALAGLERGKAWLYQRIASDDIPSLSAPGAINAVTASESFKELLVLDGGSVPNPTISFSLDDAEVNVRIYDLAYDFGEALTFQPGIPPRMYRAREGGSLKAGQSYASSNAAEGNPGSGSPESKILKAYLVRSEAIVNKGEKDEMSKTVEQAIFVQPK</sequence>